<dbReference type="PANTHER" id="PTHR36966:SF1">
    <property type="entry name" value="REP-ASSOCIATED TYROSINE TRANSPOSASE"/>
    <property type="match status" value="1"/>
</dbReference>
<dbReference type="SUPFAM" id="SSF143422">
    <property type="entry name" value="Transposase IS200-like"/>
    <property type="match status" value="1"/>
</dbReference>
<dbReference type="RefSeq" id="WP_072022131.1">
    <property type="nucleotide sequence ID" value="NZ_JACJTA010000075.1"/>
</dbReference>
<keyword evidence="2" id="KW-1185">Reference proteome</keyword>
<dbReference type="NCBIfam" id="NF047646">
    <property type="entry name" value="REP_Tyr_transpos"/>
    <property type="match status" value="1"/>
</dbReference>
<evidence type="ECO:0008006" key="3">
    <source>
        <dbReference type="Google" id="ProtNLM"/>
    </source>
</evidence>
<dbReference type="Gene3D" id="3.30.70.1290">
    <property type="entry name" value="Transposase IS200-like"/>
    <property type="match status" value="1"/>
</dbReference>
<protein>
    <recommendedName>
        <fullName evidence="3">Transposase</fullName>
    </recommendedName>
</protein>
<dbReference type="PANTHER" id="PTHR36966">
    <property type="entry name" value="REP-ASSOCIATED TYROSINE TRANSPOSASE"/>
    <property type="match status" value="1"/>
</dbReference>
<dbReference type="InterPro" id="IPR052715">
    <property type="entry name" value="RAYT_transposase"/>
</dbReference>
<proteinExistence type="predicted"/>
<gene>
    <name evidence="1" type="ORF">H6G81_25770</name>
</gene>
<evidence type="ECO:0000313" key="2">
    <source>
        <dbReference type="Proteomes" id="UP000660380"/>
    </source>
</evidence>
<dbReference type="EMBL" id="JACJTA010000075">
    <property type="protein sequence ID" value="MBD2607833.1"/>
    <property type="molecule type" value="Genomic_DNA"/>
</dbReference>
<dbReference type="InterPro" id="IPR036515">
    <property type="entry name" value="Transposase_17_sf"/>
</dbReference>
<accession>A0ABR8GWR4</accession>
<name>A0ABR8GWR4_9CYAN</name>
<organism evidence="1 2">
    <name type="scientific">Scytonema hofmannii FACHB-248</name>
    <dbReference type="NCBI Taxonomy" id="1842502"/>
    <lineage>
        <taxon>Bacteria</taxon>
        <taxon>Bacillati</taxon>
        <taxon>Cyanobacteriota</taxon>
        <taxon>Cyanophyceae</taxon>
        <taxon>Nostocales</taxon>
        <taxon>Scytonemataceae</taxon>
        <taxon>Scytonema</taxon>
    </lineage>
</organism>
<evidence type="ECO:0000313" key="1">
    <source>
        <dbReference type="EMBL" id="MBD2607833.1"/>
    </source>
</evidence>
<comment type="caution">
    <text evidence="1">The sequence shown here is derived from an EMBL/GenBank/DDBJ whole genome shotgun (WGS) entry which is preliminary data.</text>
</comment>
<reference evidence="1 2" key="1">
    <citation type="journal article" date="2020" name="ISME J.">
        <title>Comparative genomics reveals insights into cyanobacterial evolution and habitat adaptation.</title>
        <authorList>
            <person name="Chen M.Y."/>
            <person name="Teng W.K."/>
            <person name="Zhao L."/>
            <person name="Hu C.X."/>
            <person name="Zhou Y.K."/>
            <person name="Han B.P."/>
            <person name="Song L.R."/>
            <person name="Shu W.S."/>
        </authorList>
    </citation>
    <scope>NUCLEOTIDE SEQUENCE [LARGE SCALE GENOMIC DNA]</scope>
    <source>
        <strain evidence="1 2">FACHB-248</strain>
    </source>
</reference>
<sequence length="114" mass="13883">MLQFRESSDRKGVIKNNFTRHCHARYKGEISASRQHKKEQAVWQRRFWEHQIRDEYDFNKHVDYIHYNPVRHGYVNIPSSWHYSSFHRYVKQGIYEIDWGAGVELKFPDDVGNE</sequence>
<dbReference type="Proteomes" id="UP000660380">
    <property type="component" value="Unassembled WGS sequence"/>
</dbReference>